<gene>
    <name evidence="1" type="ORF">SIL82_17335</name>
</gene>
<protein>
    <submittedName>
        <fullName evidence="1">Uncharacterized protein</fullName>
    </submittedName>
</protein>
<keyword evidence="2" id="KW-1185">Reference proteome</keyword>
<organism evidence="1 2">
    <name type="scientific">Sphingomonas echinoides</name>
    <dbReference type="NCBI Taxonomy" id="59803"/>
    <lineage>
        <taxon>Bacteria</taxon>
        <taxon>Pseudomonadati</taxon>
        <taxon>Pseudomonadota</taxon>
        <taxon>Alphaproteobacteria</taxon>
        <taxon>Sphingomonadales</taxon>
        <taxon>Sphingomonadaceae</taxon>
        <taxon>Sphingomonas</taxon>
    </lineage>
</organism>
<evidence type="ECO:0000313" key="2">
    <source>
        <dbReference type="Proteomes" id="UP001279660"/>
    </source>
</evidence>
<accession>A0ABU4PPE4</accession>
<evidence type="ECO:0000313" key="1">
    <source>
        <dbReference type="EMBL" id="MDX5986023.1"/>
    </source>
</evidence>
<comment type="caution">
    <text evidence="1">The sequence shown here is derived from an EMBL/GenBank/DDBJ whole genome shotgun (WGS) entry which is preliminary data.</text>
</comment>
<dbReference type="RefSeq" id="WP_154651340.1">
    <property type="nucleotide sequence ID" value="NZ_JAWXXV010000001.1"/>
</dbReference>
<dbReference type="Proteomes" id="UP001279660">
    <property type="component" value="Unassembled WGS sequence"/>
</dbReference>
<dbReference type="EMBL" id="JAWXXV010000001">
    <property type="protein sequence ID" value="MDX5986023.1"/>
    <property type="molecule type" value="Genomic_DNA"/>
</dbReference>
<proteinExistence type="predicted"/>
<sequence>MAMLLADSNALGNPQLRTYLAASGDHNIALSDLTLVEMRKEHAITNSRMSLRIASQFPTQVFVLKRTHEILELNMAACADVNALFDYMAGAELNRDMLDLSTVPVPERLKVRMAALEPEAANVIAELGNQMQDLEEALVDITKEFKPCQVKQLRTGRDVTEDTRQTLFRLLKETTARFFIDNQKPLNRKSILLTEARGTFAFRYSLCMMVYYILWVQNGRQVGRPVHLRVNDVIDMQLATMGTYFNGVLSTDKLVWNTSRAVRAVLRQFGAFVGEDWVLPDSLVSL</sequence>
<reference evidence="1 2" key="1">
    <citation type="submission" date="2023-11" db="EMBL/GenBank/DDBJ databases">
        <title>MicrobeMod: A computational toolkit for identifying prokaryotic methylation and restriction-modification with nanopore sequencing.</title>
        <authorList>
            <person name="Crits-Christoph A."/>
            <person name="Kang S.C."/>
            <person name="Lee H."/>
            <person name="Ostrov N."/>
        </authorList>
    </citation>
    <scope>NUCLEOTIDE SEQUENCE [LARGE SCALE GENOMIC DNA]</scope>
    <source>
        <strain evidence="1 2">ATCC 14820</strain>
    </source>
</reference>
<name>A0ABU4PPE4_9SPHN</name>